<dbReference type="EMBL" id="FIGG01000001">
    <property type="protein sequence ID" value="CYU26744.1"/>
    <property type="molecule type" value="Genomic_DNA"/>
</dbReference>
<evidence type="ECO:0000256" key="1">
    <source>
        <dbReference type="SAM" id="Coils"/>
    </source>
</evidence>
<protein>
    <submittedName>
        <fullName evidence="2">Uncharacterized protein</fullName>
    </submittedName>
</protein>
<dbReference type="Proteomes" id="UP000072530">
    <property type="component" value="Unassembled WGS sequence"/>
</dbReference>
<sequence length="78" mass="8732">MNEQIQSKLAIEIASKAITIATLEAHNESLQATVSQQANTEQTLTNRIQELEAENANLKEHNESLLKRLDDMTVEVVE</sequence>
<proteinExistence type="predicted"/>
<dbReference type="RefSeq" id="WP_044669199.1">
    <property type="nucleotide sequence ID" value="NZ_CEDJ01000003.1"/>
</dbReference>
<dbReference type="AlphaFoldDB" id="A0A116KAH9"/>
<accession>A0A116KAH9</accession>
<gene>
    <name evidence="2" type="ORF">ERS132393_00076</name>
</gene>
<organism evidence="2 3">
    <name type="scientific">Streptococcus suis</name>
    <dbReference type="NCBI Taxonomy" id="1307"/>
    <lineage>
        <taxon>Bacteria</taxon>
        <taxon>Bacillati</taxon>
        <taxon>Bacillota</taxon>
        <taxon>Bacilli</taxon>
        <taxon>Lactobacillales</taxon>
        <taxon>Streptococcaceae</taxon>
        <taxon>Streptococcus</taxon>
    </lineage>
</organism>
<evidence type="ECO:0000313" key="3">
    <source>
        <dbReference type="Proteomes" id="UP000072530"/>
    </source>
</evidence>
<keyword evidence="1" id="KW-0175">Coiled coil</keyword>
<evidence type="ECO:0000313" key="2">
    <source>
        <dbReference type="EMBL" id="CYU26744.1"/>
    </source>
</evidence>
<name>A0A116KAH9_STRSU</name>
<feature type="coiled-coil region" evidence="1">
    <location>
        <begin position="34"/>
        <end position="75"/>
    </location>
</feature>
<reference evidence="2 3" key="1">
    <citation type="submission" date="2016-02" db="EMBL/GenBank/DDBJ databases">
        <authorList>
            <consortium name="Pathogen Informatics"/>
        </authorList>
    </citation>
    <scope>NUCLEOTIDE SEQUENCE [LARGE SCALE GENOMIC DNA]</scope>
    <source>
        <strain evidence="2 3">LSS31</strain>
    </source>
</reference>